<dbReference type="Pfam" id="PF12585">
    <property type="entry name" value="DUF3759"/>
    <property type="match status" value="1"/>
</dbReference>
<organism evidence="1 2">
    <name type="scientific">Monascus purpureus</name>
    <name type="common">Red mold</name>
    <name type="synonym">Monascus anka</name>
    <dbReference type="NCBI Taxonomy" id="5098"/>
    <lineage>
        <taxon>Eukaryota</taxon>
        <taxon>Fungi</taxon>
        <taxon>Dikarya</taxon>
        <taxon>Ascomycota</taxon>
        <taxon>Pezizomycotina</taxon>
        <taxon>Eurotiomycetes</taxon>
        <taxon>Eurotiomycetidae</taxon>
        <taxon>Eurotiales</taxon>
        <taxon>Aspergillaceae</taxon>
        <taxon>Monascus</taxon>
    </lineage>
</organism>
<dbReference type="Proteomes" id="UP000319663">
    <property type="component" value="Unassembled WGS sequence"/>
</dbReference>
<evidence type="ECO:0000313" key="1">
    <source>
        <dbReference type="EMBL" id="TQB75819.1"/>
    </source>
</evidence>
<keyword evidence="2" id="KW-1185">Reference proteome</keyword>
<sequence>MAWGWDESADAHDRVYNDKHEGHLSHELIGGAASFAAFKAYEDKRKDEGQEVDHAFAKEVLAGLAGAEVDKLFETKGLDEIDKIRAHEHAKQNAERIYDERYGNNNY</sequence>
<evidence type="ECO:0008006" key="3">
    <source>
        <dbReference type="Google" id="ProtNLM"/>
    </source>
</evidence>
<dbReference type="STRING" id="5098.A0A507R3M7"/>
<comment type="caution">
    <text evidence="1">The sequence shown here is derived from an EMBL/GenBank/DDBJ whole genome shotgun (WGS) entry which is preliminary data.</text>
</comment>
<reference evidence="1 2" key="1">
    <citation type="submission" date="2019-06" db="EMBL/GenBank/DDBJ databases">
        <title>Wine fermentation using esterase from Monascus purpureus.</title>
        <authorList>
            <person name="Geng C."/>
            <person name="Zhang Y."/>
        </authorList>
    </citation>
    <scope>NUCLEOTIDE SEQUENCE [LARGE SCALE GENOMIC DNA]</scope>
    <source>
        <strain evidence="1">HQ1</strain>
    </source>
</reference>
<proteinExistence type="predicted"/>
<accession>A0A507R3M7</accession>
<dbReference type="InterPro" id="IPR022234">
    <property type="entry name" value="DUF3759"/>
</dbReference>
<protein>
    <recommendedName>
        <fullName evidence="3">CipC-like antibiotic response protein</fullName>
    </recommendedName>
</protein>
<dbReference type="EMBL" id="VIFY01000015">
    <property type="protein sequence ID" value="TQB75819.1"/>
    <property type="molecule type" value="Genomic_DNA"/>
</dbReference>
<evidence type="ECO:0000313" key="2">
    <source>
        <dbReference type="Proteomes" id="UP000319663"/>
    </source>
</evidence>
<dbReference type="PANTHER" id="PTHR37450:SF1">
    <property type="entry name" value="CIPC PROTEIN"/>
    <property type="match status" value="1"/>
</dbReference>
<dbReference type="OrthoDB" id="9895617at2759"/>
<dbReference type="AlphaFoldDB" id="A0A507R3M7"/>
<dbReference type="PANTHER" id="PTHR37450">
    <property type="entry name" value="CIPC PROTEIN"/>
    <property type="match status" value="1"/>
</dbReference>
<gene>
    <name evidence="1" type="ORF">MPDQ_001783</name>
</gene>
<name>A0A507R3M7_MONPU</name>